<feature type="transmembrane region" description="Helical" evidence="1">
    <location>
        <begin position="12"/>
        <end position="37"/>
    </location>
</feature>
<keyword evidence="1" id="KW-0472">Membrane</keyword>
<dbReference type="RefSeq" id="WP_130510086.1">
    <property type="nucleotide sequence ID" value="NZ_SHKY01000001.1"/>
</dbReference>
<dbReference type="AlphaFoldDB" id="A0A4Q7ZM19"/>
<protein>
    <submittedName>
        <fullName evidence="2">Uncharacterized protein</fullName>
    </submittedName>
</protein>
<dbReference type="EMBL" id="SHKY01000001">
    <property type="protein sequence ID" value="RZU51299.1"/>
    <property type="molecule type" value="Genomic_DNA"/>
</dbReference>
<organism evidence="2 3">
    <name type="scientific">Krasilnikovia cinnamomea</name>
    <dbReference type="NCBI Taxonomy" id="349313"/>
    <lineage>
        <taxon>Bacteria</taxon>
        <taxon>Bacillati</taxon>
        <taxon>Actinomycetota</taxon>
        <taxon>Actinomycetes</taxon>
        <taxon>Micromonosporales</taxon>
        <taxon>Micromonosporaceae</taxon>
        <taxon>Krasilnikovia</taxon>
    </lineage>
</organism>
<name>A0A4Q7ZM19_9ACTN</name>
<keyword evidence="1" id="KW-0812">Transmembrane</keyword>
<comment type="caution">
    <text evidence="2">The sequence shown here is derived from an EMBL/GenBank/DDBJ whole genome shotgun (WGS) entry which is preliminary data.</text>
</comment>
<keyword evidence="1" id="KW-1133">Transmembrane helix</keyword>
<sequence>MTFADSPRQKPIFLAIGYALMAACLAALVIANLAVTADGPTRVLLNAVALLPLATLSGAASLWSGRRARRDLALDGRRRRVALLAIAGLTIIAVISGLAGYLMS</sequence>
<gene>
    <name evidence="2" type="ORF">EV385_3112</name>
</gene>
<feature type="transmembrane region" description="Helical" evidence="1">
    <location>
        <begin position="43"/>
        <end position="63"/>
    </location>
</feature>
<evidence type="ECO:0000313" key="3">
    <source>
        <dbReference type="Proteomes" id="UP000292564"/>
    </source>
</evidence>
<feature type="transmembrane region" description="Helical" evidence="1">
    <location>
        <begin position="83"/>
        <end position="103"/>
    </location>
</feature>
<keyword evidence="3" id="KW-1185">Reference proteome</keyword>
<evidence type="ECO:0000313" key="2">
    <source>
        <dbReference type="EMBL" id="RZU51299.1"/>
    </source>
</evidence>
<reference evidence="2 3" key="1">
    <citation type="submission" date="2019-02" db="EMBL/GenBank/DDBJ databases">
        <title>Sequencing the genomes of 1000 actinobacteria strains.</title>
        <authorList>
            <person name="Klenk H.-P."/>
        </authorList>
    </citation>
    <scope>NUCLEOTIDE SEQUENCE [LARGE SCALE GENOMIC DNA]</scope>
    <source>
        <strain evidence="2 3">DSM 45162</strain>
    </source>
</reference>
<evidence type="ECO:0000256" key="1">
    <source>
        <dbReference type="SAM" id="Phobius"/>
    </source>
</evidence>
<accession>A0A4Q7ZM19</accession>
<dbReference type="Proteomes" id="UP000292564">
    <property type="component" value="Unassembled WGS sequence"/>
</dbReference>
<proteinExistence type="predicted"/>